<dbReference type="AlphaFoldDB" id="A0A6J4IPZ1"/>
<organism evidence="2">
    <name type="scientific">uncultured Chloroflexia bacterium</name>
    <dbReference type="NCBI Taxonomy" id="1672391"/>
    <lineage>
        <taxon>Bacteria</taxon>
        <taxon>Bacillati</taxon>
        <taxon>Chloroflexota</taxon>
        <taxon>Chloroflexia</taxon>
        <taxon>environmental samples</taxon>
    </lineage>
</organism>
<sequence length="148" mass="15205">MRGLVPEEDVLARVPVVAAVVADVEARSLEPVALDARGLEILPKRLDAPVELLDGGRVGGVAPNDAEGEDCQVGISRNRAPAPDGERAPRVRRFCALSHAARSRAVLGAPSPRPGTLPGGSSENGTSGGSHASSANRPGDHSRQHSSS</sequence>
<protein>
    <submittedName>
        <fullName evidence="2">Uncharacterized protein</fullName>
    </submittedName>
</protein>
<name>A0A6J4IPZ1_9CHLR</name>
<dbReference type="EMBL" id="CADCTR010000697">
    <property type="protein sequence ID" value="CAA9257738.1"/>
    <property type="molecule type" value="Genomic_DNA"/>
</dbReference>
<reference evidence="2" key="1">
    <citation type="submission" date="2020-02" db="EMBL/GenBank/DDBJ databases">
        <authorList>
            <person name="Meier V. D."/>
        </authorList>
    </citation>
    <scope>NUCLEOTIDE SEQUENCE</scope>
    <source>
        <strain evidence="2">AVDCRST_MAG93</strain>
    </source>
</reference>
<feature type="compositionally biased region" description="Basic and acidic residues" evidence="1">
    <location>
        <begin position="138"/>
        <end position="148"/>
    </location>
</feature>
<feature type="region of interest" description="Disordered" evidence="1">
    <location>
        <begin position="56"/>
        <end position="89"/>
    </location>
</feature>
<evidence type="ECO:0000313" key="2">
    <source>
        <dbReference type="EMBL" id="CAA9257738.1"/>
    </source>
</evidence>
<feature type="region of interest" description="Disordered" evidence="1">
    <location>
        <begin position="103"/>
        <end position="148"/>
    </location>
</feature>
<gene>
    <name evidence="2" type="ORF">AVDCRST_MAG93-2048</name>
</gene>
<evidence type="ECO:0000256" key="1">
    <source>
        <dbReference type="SAM" id="MobiDB-lite"/>
    </source>
</evidence>
<accession>A0A6J4IPZ1</accession>
<proteinExistence type="predicted"/>